<dbReference type="InterPro" id="IPR016181">
    <property type="entry name" value="Acyl_CoA_acyltransferase"/>
</dbReference>
<comment type="similarity">
    <text evidence="1 4">Belongs to the tRNA pseudouridine synthase TruA family.</text>
</comment>
<dbReference type="Proteomes" id="UP001198200">
    <property type="component" value="Unassembled WGS sequence"/>
</dbReference>
<feature type="active site" description="Nucleophile" evidence="4">
    <location>
        <position position="53"/>
    </location>
</feature>
<comment type="catalytic activity">
    <reaction evidence="4">
        <text>uridine(38/39/40) in tRNA = pseudouridine(38/39/40) in tRNA</text>
        <dbReference type="Rhea" id="RHEA:22376"/>
        <dbReference type="Rhea" id="RHEA-COMP:10085"/>
        <dbReference type="Rhea" id="RHEA-COMP:10087"/>
        <dbReference type="ChEBI" id="CHEBI:65314"/>
        <dbReference type="ChEBI" id="CHEBI:65315"/>
        <dbReference type="EC" id="5.4.99.12"/>
    </reaction>
</comment>
<dbReference type="GO" id="GO:0160147">
    <property type="term" value="F:tRNA pseudouridine(38-40) synthase activity"/>
    <property type="evidence" value="ECO:0007669"/>
    <property type="project" value="UniProtKB-EC"/>
</dbReference>
<dbReference type="CDD" id="cd02570">
    <property type="entry name" value="PseudoU_synth_EcTruA"/>
    <property type="match status" value="1"/>
</dbReference>
<feature type="domain" description="N-acetyltransferase" evidence="5">
    <location>
        <begin position="353"/>
        <end position="507"/>
    </location>
</feature>
<reference evidence="6 7" key="1">
    <citation type="submission" date="2021-10" db="EMBL/GenBank/DDBJ databases">
        <title>Anaerobic single-cell dispensing facilitates the cultivation of human gut bacteria.</title>
        <authorList>
            <person name="Afrizal A."/>
        </authorList>
    </citation>
    <scope>NUCLEOTIDE SEQUENCE [LARGE SCALE GENOMIC DNA]</scope>
    <source>
        <strain evidence="6 7">CLA-AA-H224</strain>
    </source>
</reference>
<evidence type="ECO:0000313" key="6">
    <source>
        <dbReference type="EMBL" id="MCC2221937.1"/>
    </source>
</evidence>
<proteinExistence type="inferred from homology"/>
<feature type="binding site" evidence="4">
    <location>
        <position position="111"/>
    </location>
    <ligand>
        <name>substrate</name>
    </ligand>
</feature>
<keyword evidence="7" id="KW-1185">Reference proteome</keyword>
<dbReference type="CDD" id="cd04301">
    <property type="entry name" value="NAT_SF"/>
    <property type="match status" value="1"/>
</dbReference>
<sequence>MTKRVKMVVAYDGTNYCGWQKQPNGICIEEVLNRELSKLLNEPIEVIGASRTDSGVHARGNIAVFDTHARMPADKICIALNQRLPKDIVIQESCEVAPDYHPRKRNTRKTYEYRILNRRVPLPDQRLNSYFYYYALDVDKMREAAQYLVGEHDFKSFCSIRTQVEDTVRRIYSITIKKNEDDRIDIRISGNGFLYNMVRIIVGSLVKVGCGFWKPEQIKEALEARDRSKAGPKAPAEGLTLISIEEETLPAVIREENEHWSYRVNQGEIESFGKAYIQIYACDECDFERLLVRLVKQASRNGAKQIHVRDNTGHLKIGYQAEYFSFDTSYNQWKLAKTTKVDSKTNGVAIQAVSLDTNDSELVEEYCNLENECFKQVPGGVKRTSKQLLLDIAEGERCFSLCKGDAQVGFFSAKKIKNEETGEEFFELESLGVSEAFRNQGIGKEGLLMFEQLAAENGYEKLSMICADSNPAIYLYERLGYQKEKMLSTWYTTRDKKRDLYEQENKQ</sequence>
<evidence type="ECO:0000259" key="5">
    <source>
        <dbReference type="PROSITE" id="PS51186"/>
    </source>
</evidence>
<dbReference type="GO" id="GO:0031119">
    <property type="term" value="P:tRNA pseudouridine synthesis"/>
    <property type="evidence" value="ECO:0007669"/>
    <property type="project" value="UniProtKB-UniRule"/>
</dbReference>
<dbReference type="SUPFAM" id="SSF55729">
    <property type="entry name" value="Acyl-CoA N-acyltransferases (Nat)"/>
    <property type="match status" value="1"/>
</dbReference>
<dbReference type="PANTHER" id="PTHR11142">
    <property type="entry name" value="PSEUDOURIDYLATE SYNTHASE"/>
    <property type="match status" value="1"/>
</dbReference>
<dbReference type="NCBIfam" id="TIGR00071">
    <property type="entry name" value="hisT_truA"/>
    <property type="match status" value="1"/>
</dbReference>
<evidence type="ECO:0000256" key="4">
    <source>
        <dbReference type="HAMAP-Rule" id="MF_00171"/>
    </source>
</evidence>
<dbReference type="SUPFAM" id="SSF55120">
    <property type="entry name" value="Pseudouridine synthase"/>
    <property type="match status" value="1"/>
</dbReference>
<dbReference type="HAMAP" id="MF_00171">
    <property type="entry name" value="TruA"/>
    <property type="match status" value="1"/>
</dbReference>
<dbReference type="PROSITE" id="PS51186">
    <property type="entry name" value="GNAT"/>
    <property type="match status" value="1"/>
</dbReference>
<dbReference type="Gene3D" id="3.30.70.580">
    <property type="entry name" value="Pseudouridine synthase I, catalytic domain, N-terminal subdomain"/>
    <property type="match status" value="1"/>
</dbReference>
<dbReference type="InterPro" id="IPR000182">
    <property type="entry name" value="GNAT_dom"/>
</dbReference>
<keyword evidence="3 4" id="KW-0413">Isomerase</keyword>
<accession>A0AAE3JDM3</accession>
<comment type="caution">
    <text evidence="4">Lacks conserved residue(s) required for the propagation of feature annotation.</text>
</comment>
<dbReference type="Gene3D" id="3.30.70.660">
    <property type="entry name" value="Pseudouridine synthase I, catalytic domain, C-terminal subdomain"/>
    <property type="match status" value="1"/>
</dbReference>
<dbReference type="InterPro" id="IPR020094">
    <property type="entry name" value="TruA/RsuA/RluB/E/F_N"/>
</dbReference>
<gene>
    <name evidence="4 6" type="primary">truA</name>
    <name evidence="6" type="ORF">LKD48_09870</name>
</gene>
<dbReference type="InterPro" id="IPR020095">
    <property type="entry name" value="PsdUridine_synth_TruA_C"/>
</dbReference>
<dbReference type="PANTHER" id="PTHR11142:SF0">
    <property type="entry name" value="TRNA PSEUDOURIDINE SYNTHASE-LIKE 1"/>
    <property type="match status" value="1"/>
</dbReference>
<dbReference type="EC" id="5.4.99.12" evidence="4"/>
<dbReference type="InterPro" id="IPR001406">
    <property type="entry name" value="PsdUridine_synth_TruA"/>
</dbReference>
<keyword evidence="2 4" id="KW-0819">tRNA processing</keyword>
<dbReference type="GO" id="GO:0003723">
    <property type="term" value="F:RNA binding"/>
    <property type="evidence" value="ECO:0007669"/>
    <property type="project" value="InterPro"/>
</dbReference>
<comment type="function">
    <text evidence="4">Formation of pseudouridine at positions 38, 39 and 40 in the anticodon stem and loop of transfer RNAs.</text>
</comment>
<evidence type="ECO:0000313" key="7">
    <source>
        <dbReference type="Proteomes" id="UP001198200"/>
    </source>
</evidence>
<dbReference type="AlphaFoldDB" id="A0AAE3JDM3"/>
<dbReference type="InterPro" id="IPR020097">
    <property type="entry name" value="PsdUridine_synth_TruA_a/b_dom"/>
</dbReference>
<dbReference type="Pfam" id="PF01416">
    <property type="entry name" value="PseudoU_synth_1"/>
    <property type="match status" value="2"/>
</dbReference>
<dbReference type="FunFam" id="3.30.70.580:FF:000001">
    <property type="entry name" value="tRNA pseudouridine synthase A"/>
    <property type="match status" value="1"/>
</dbReference>
<evidence type="ECO:0000256" key="3">
    <source>
        <dbReference type="ARBA" id="ARBA00023235"/>
    </source>
</evidence>
<dbReference type="Gene3D" id="3.40.630.30">
    <property type="match status" value="1"/>
</dbReference>
<evidence type="ECO:0000256" key="2">
    <source>
        <dbReference type="ARBA" id="ARBA00022694"/>
    </source>
</evidence>
<comment type="subunit">
    <text evidence="4">Homodimer.</text>
</comment>
<dbReference type="RefSeq" id="WP_308731909.1">
    <property type="nucleotide sequence ID" value="NZ_JAJEQN010000023.1"/>
</dbReference>
<protein>
    <recommendedName>
        <fullName evidence="4">tRNA pseudouridine synthase A</fullName>
        <ecNumber evidence="4">5.4.99.12</ecNumber>
    </recommendedName>
    <alternativeName>
        <fullName evidence="4">tRNA pseudouridine(38-40) synthase</fullName>
    </alternativeName>
    <alternativeName>
        <fullName evidence="4">tRNA pseudouridylate synthase I</fullName>
    </alternativeName>
    <alternativeName>
        <fullName evidence="4">tRNA-uridine isomerase I</fullName>
    </alternativeName>
</protein>
<name>A0AAE3JDM3_9FIRM</name>
<comment type="caution">
    <text evidence="6">The sequence shown here is derived from an EMBL/GenBank/DDBJ whole genome shotgun (WGS) entry which is preliminary data.</text>
</comment>
<dbReference type="GO" id="GO:0016747">
    <property type="term" value="F:acyltransferase activity, transferring groups other than amino-acyl groups"/>
    <property type="evidence" value="ECO:0007669"/>
    <property type="project" value="InterPro"/>
</dbReference>
<dbReference type="InterPro" id="IPR020103">
    <property type="entry name" value="PsdUridine_synth_cat_dom_sf"/>
</dbReference>
<dbReference type="EMBL" id="JAJEQN010000023">
    <property type="protein sequence ID" value="MCC2221937.1"/>
    <property type="molecule type" value="Genomic_DNA"/>
</dbReference>
<evidence type="ECO:0000256" key="1">
    <source>
        <dbReference type="ARBA" id="ARBA00009375"/>
    </source>
</evidence>
<dbReference type="Pfam" id="PF00583">
    <property type="entry name" value="Acetyltransf_1"/>
    <property type="match status" value="1"/>
</dbReference>
<organism evidence="6 7">
    <name type="scientific">Anthropogastromicrobium aceti</name>
    <dbReference type="NCBI Taxonomy" id="2981768"/>
    <lineage>
        <taxon>Bacteria</taxon>
        <taxon>Bacillati</taxon>
        <taxon>Bacillota</taxon>
        <taxon>Clostridia</taxon>
        <taxon>Lachnospirales</taxon>
        <taxon>Lachnospiraceae</taxon>
        <taxon>Anthropogastromicrobium</taxon>
    </lineage>
</organism>